<accession>A0A7V6ZD25</accession>
<gene>
    <name evidence="2" type="ORF">GX397_01410</name>
</gene>
<evidence type="ECO:0000313" key="2">
    <source>
        <dbReference type="EMBL" id="HHZ03743.1"/>
    </source>
</evidence>
<dbReference type="PANTHER" id="PTHR30538:SF1">
    <property type="entry name" value="L-LYSINE 2,3-AMINOMUTASE"/>
    <property type="match status" value="1"/>
</dbReference>
<proteinExistence type="predicted"/>
<dbReference type="AlphaFoldDB" id="A0A7V6ZD25"/>
<dbReference type="Proteomes" id="UP000525027">
    <property type="component" value="Unassembled WGS sequence"/>
</dbReference>
<evidence type="ECO:0000313" key="3">
    <source>
        <dbReference type="Proteomes" id="UP000525027"/>
    </source>
</evidence>
<protein>
    <submittedName>
        <fullName evidence="2">Lysine 2,3-aminomutase</fullName>
    </submittedName>
</protein>
<organism evidence="2 3">
    <name type="scientific">Acetomicrobium hydrogeniformans</name>
    <dbReference type="NCBI Taxonomy" id="649746"/>
    <lineage>
        <taxon>Bacteria</taxon>
        <taxon>Thermotogati</taxon>
        <taxon>Synergistota</taxon>
        <taxon>Synergistia</taxon>
        <taxon>Synergistales</taxon>
        <taxon>Acetomicrobiaceae</taxon>
        <taxon>Acetomicrobium</taxon>
    </lineage>
</organism>
<keyword evidence="1" id="KW-0004">4Fe-4S</keyword>
<sequence>MINYREVSLWKDVKPKEWNDWHWQLANRITDIDTLSQVIALTPEEKKALNDDLLELRMAITPYYATLMDPNDINCP</sequence>
<dbReference type="InterPro" id="IPR003739">
    <property type="entry name" value="Lys_aminomutase/Glu_NH3_mut"/>
</dbReference>
<dbReference type="PANTHER" id="PTHR30538">
    <property type="entry name" value="LYSINE 2,3-AMINOMUTASE-RELATED"/>
    <property type="match status" value="1"/>
</dbReference>
<keyword evidence="1" id="KW-0479">Metal-binding</keyword>
<comment type="caution">
    <text evidence="2">The sequence shown here is derived from an EMBL/GenBank/DDBJ whole genome shotgun (WGS) entry which is preliminary data.</text>
</comment>
<keyword evidence="1" id="KW-0408">Iron</keyword>
<dbReference type="Gene3D" id="6.10.140.1170">
    <property type="match status" value="1"/>
</dbReference>
<dbReference type="EMBL" id="DURU01000026">
    <property type="protein sequence ID" value="HHZ03743.1"/>
    <property type="molecule type" value="Genomic_DNA"/>
</dbReference>
<evidence type="ECO:0000256" key="1">
    <source>
        <dbReference type="ARBA" id="ARBA00022485"/>
    </source>
</evidence>
<keyword evidence="1" id="KW-0411">Iron-sulfur</keyword>
<name>A0A7V6ZD25_9BACT</name>
<dbReference type="GO" id="GO:0051539">
    <property type="term" value="F:4 iron, 4 sulfur cluster binding"/>
    <property type="evidence" value="ECO:0007669"/>
    <property type="project" value="UniProtKB-KW"/>
</dbReference>
<feature type="non-terminal residue" evidence="2">
    <location>
        <position position="76"/>
    </location>
</feature>
<reference evidence="2 3" key="1">
    <citation type="journal article" date="2020" name="Biotechnol. Biofuels">
        <title>New insights from the biogas microbiome by comprehensive genome-resolved metagenomics of nearly 1600 species originating from multiple anaerobic digesters.</title>
        <authorList>
            <person name="Campanaro S."/>
            <person name="Treu L."/>
            <person name="Rodriguez-R L.M."/>
            <person name="Kovalovszki A."/>
            <person name="Ziels R.M."/>
            <person name="Maus I."/>
            <person name="Zhu X."/>
            <person name="Kougias P.G."/>
            <person name="Basile A."/>
            <person name="Luo G."/>
            <person name="Schluter A."/>
            <person name="Konstantinidis K.T."/>
            <person name="Angelidaki I."/>
        </authorList>
    </citation>
    <scope>NUCLEOTIDE SEQUENCE [LARGE SCALE GENOMIC DNA]</scope>
    <source>
        <strain evidence="2">AS25fmACSIPFO_94</strain>
    </source>
</reference>